<protein>
    <submittedName>
        <fullName evidence="1">Uncharacterized protein</fullName>
    </submittedName>
</protein>
<dbReference type="RefSeq" id="WP_192855717.1">
    <property type="nucleotide sequence ID" value="NZ_NCVK01000008.1"/>
</dbReference>
<proteinExistence type="predicted"/>
<comment type="caution">
    <text evidence="1">The sequence shown here is derived from an EMBL/GenBank/DDBJ whole genome shotgun (WGS) entry which is preliminary data.</text>
</comment>
<evidence type="ECO:0000313" key="1">
    <source>
        <dbReference type="EMBL" id="KEQ48631.1"/>
    </source>
</evidence>
<dbReference type="Proteomes" id="UP000028022">
    <property type="component" value="Unassembled WGS sequence"/>
</dbReference>
<accession>A0A081R0A8</accession>
<name>A0A081R0A8_STRMT</name>
<sequence>MEAKTHFARFMRRGMELARQLHSREIQRDEFDRAWKRLGDQIENETKKN</sequence>
<dbReference type="EMBL" id="JPFZ01000008">
    <property type="protein sequence ID" value="KEQ48631.1"/>
    <property type="molecule type" value="Genomic_DNA"/>
</dbReference>
<organism evidence="1 2">
    <name type="scientific">Streptococcus mitis</name>
    <dbReference type="NCBI Taxonomy" id="28037"/>
    <lineage>
        <taxon>Bacteria</taxon>
        <taxon>Bacillati</taxon>
        <taxon>Bacillota</taxon>
        <taxon>Bacilli</taxon>
        <taxon>Lactobacillales</taxon>
        <taxon>Streptococcaceae</taxon>
        <taxon>Streptococcus</taxon>
        <taxon>Streptococcus mitis group</taxon>
    </lineage>
</organism>
<reference evidence="1 2" key="1">
    <citation type="submission" date="2014-05" db="EMBL/GenBank/DDBJ databases">
        <authorList>
            <person name="Daugherty S.C."/>
            <person name="Tallon L.J."/>
            <person name="Sadzewicz L."/>
            <person name="Kilian M."/>
            <person name="Tettelin H."/>
        </authorList>
    </citation>
    <scope>NUCLEOTIDE SEQUENCE [LARGE SCALE GENOMIC DNA]</scope>
    <source>
        <strain evidence="1 2">SK608</strain>
    </source>
</reference>
<gene>
    <name evidence="1" type="ORF">SK608_0520</name>
</gene>
<dbReference type="AlphaFoldDB" id="A0A081R0A8"/>
<evidence type="ECO:0000313" key="2">
    <source>
        <dbReference type="Proteomes" id="UP000028022"/>
    </source>
</evidence>